<accession>A0ABR4WD82</accession>
<comment type="caution">
    <text evidence="1">The sequence shown here is derived from an EMBL/GenBank/DDBJ whole genome shotgun (WGS) entry which is preliminary data.</text>
</comment>
<dbReference type="RefSeq" id="WP_035247872.1">
    <property type="nucleotide sequence ID" value="NZ_ARXU01000006.1"/>
</dbReference>
<gene>
    <name evidence="1" type="ORF">T9A_02005</name>
</gene>
<dbReference type="Proteomes" id="UP000029443">
    <property type="component" value="Unassembled WGS sequence"/>
</dbReference>
<organism evidence="1 2">
    <name type="scientific">Alcanivorax jadensis T9</name>
    <dbReference type="NCBI Taxonomy" id="1177181"/>
    <lineage>
        <taxon>Bacteria</taxon>
        <taxon>Pseudomonadati</taxon>
        <taxon>Pseudomonadota</taxon>
        <taxon>Gammaproteobacteria</taxon>
        <taxon>Oceanospirillales</taxon>
        <taxon>Alcanivoracaceae</taxon>
        <taxon>Alcanivorax</taxon>
    </lineage>
</organism>
<protein>
    <recommendedName>
        <fullName evidence="3">Outer membrane protein beta-barrel domain-containing protein</fullName>
    </recommendedName>
</protein>
<proteinExistence type="predicted"/>
<reference evidence="1 2" key="1">
    <citation type="submission" date="2012-09" db="EMBL/GenBank/DDBJ databases">
        <title>Genome Sequence of alkane-degrading Bacterium Alcanivorax jadensis T9.</title>
        <authorList>
            <person name="Lai Q."/>
            <person name="Shao Z."/>
        </authorList>
    </citation>
    <scope>NUCLEOTIDE SEQUENCE [LARGE SCALE GENOMIC DNA]</scope>
    <source>
        <strain evidence="1 2">T9</strain>
    </source>
</reference>
<dbReference type="EMBL" id="ARXU01000006">
    <property type="protein sequence ID" value="KGD61145.1"/>
    <property type="molecule type" value="Genomic_DNA"/>
</dbReference>
<evidence type="ECO:0000313" key="2">
    <source>
        <dbReference type="Proteomes" id="UP000029443"/>
    </source>
</evidence>
<keyword evidence="2" id="KW-1185">Reference proteome</keyword>
<evidence type="ECO:0000313" key="1">
    <source>
        <dbReference type="EMBL" id="KGD61145.1"/>
    </source>
</evidence>
<sequence>MHRWLLSFLMLMPVPAVADDLLIGLGYLNGLAGLNLEWATEHNSFYAMPSVYLDSGGLDTDEPRWVAGWRHKMERGLMSENGFYTGLMAGDLGGESHYERLGVGVELGHQWVKPYSRWTVSAAVGAIEALDCDEYEVAFRCDTEEERDNNDLDVEPVVVLGISFSLRR</sequence>
<evidence type="ECO:0008006" key="3">
    <source>
        <dbReference type="Google" id="ProtNLM"/>
    </source>
</evidence>
<name>A0ABR4WD82_9GAMM</name>